<organism evidence="1 2">
    <name type="scientific">Prosthecobacter fluviatilis</name>
    <dbReference type="NCBI Taxonomy" id="445931"/>
    <lineage>
        <taxon>Bacteria</taxon>
        <taxon>Pseudomonadati</taxon>
        <taxon>Verrucomicrobiota</taxon>
        <taxon>Verrucomicrobiia</taxon>
        <taxon>Verrucomicrobiales</taxon>
        <taxon>Verrucomicrobiaceae</taxon>
        <taxon>Prosthecobacter</taxon>
    </lineage>
</organism>
<name>A0ABW0KLH3_9BACT</name>
<evidence type="ECO:0000313" key="1">
    <source>
        <dbReference type="EMBL" id="MFC5453561.1"/>
    </source>
</evidence>
<proteinExistence type="predicted"/>
<dbReference type="Proteomes" id="UP001596052">
    <property type="component" value="Unassembled WGS sequence"/>
</dbReference>
<comment type="caution">
    <text evidence="1">The sequence shown here is derived from an EMBL/GenBank/DDBJ whole genome shotgun (WGS) entry which is preliminary data.</text>
</comment>
<keyword evidence="2" id="KW-1185">Reference proteome</keyword>
<evidence type="ECO:0000313" key="2">
    <source>
        <dbReference type="Proteomes" id="UP001596052"/>
    </source>
</evidence>
<reference evidence="2" key="1">
    <citation type="journal article" date="2019" name="Int. J. Syst. Evol. Microbiol.">
        <title>The Global Catalogue of Microorganisms (GCM) 10K type strain sequencing project: providing services to taxonomists for standard genome sequencing and annotation.</title>
        <authorList>
            <consortium name="The Broad Institute Genomics Platform"/>
            <consortium name="The Broad Institute Genome Sequencing Center for Infectious Disease"/>
            <person name="Wu L."/>
            <person name="Ma J."/>
        </authorList>
    </citation>
    <scope>NUCLEOTIDE SEQUENCE [LARGE SCALE GENOMIC DNA]</scope>
    <source>
        <strain evidence="2">CGMCC 4.1469</strain>
    </source>
</reference>
<dbReference type="EMBL" id="JBHSMQ010000001">
    <property type="protein sequence ID" value="MFC5453561.1"/>
    <property type="molecule type" value="Genomic_DNA"/>
</dbReference>
<gene>
    <name evidence="1" type="ORF">ACFQDI_01730</name>
</gene>
<protein>
    <submittedName>
        <fullName evidence="1">Uncharacterized protein</fullName>
    </submittedName>
</protein>
<accession>A0ABW0KLH3</accession>
<sequence>MRGFPPIQIFLLVLAFVVLAIPLSILTGTTTPVKAAELKKMVEEKSVKGLVRVRYAHRPVTLSVKIGEKEVISSVEESPMEVDAPLPSTKDGVDVFVKATWPEGTPDTAVTVELEPDGLATRSETRWSSAASLDEVITFEWK</sequence>
<dbReference type="RefSeq" id="WP_377162754.1">
    <property type="nucleotide sequence ID" value="NZ_JBHSMQ010000001.1"/>
</dbReference>